<dbReference type="InterPro" id="IPR001294">
    <property type="entry name" value="Phytochrome"/>
</dbReference>
<evidence type="ECO:0000256" key="6">
    <source>
        <dbReference type="ARBA" id="ARBA00023163"/>
    </source>
</evidence>
<sequence>MNSIASLVMTVVVNDNDNEDGNGSDVVQPQKRKRIWGLVVCHNTTPRDKVWRLGVAPSESHIRELALWPSKCHKDSTGLSTDSLSNAGFPGAAALGDVVCGMATVRISSMDVVFWFRSHTAAEIRWGGAKHEPGERDDPTKMSPRSSYKAFLEVVKGRSLPWKDYE</sequence>
<dbReference type="GO" id="GO:0017007">
    <property type="term" value="P:protein-bilin linkage"/>
    <property type="evidence" value="ECO:0007669"/>
    <property type="project" value="UniProtKB-ARBA"/>
</dbReference>
<protein>
    <recommendedName>
        <fullName evidence="8">Phytochrome chromophore attachment site domain-containing protein</fullName>
    </recommendedName>
</protein>
<dbReference type="FunFam" id="3.30.450.270:FF:000001">
    <property type="entry name" value="Phytochrome"/>
    <property type="match status" value="1"/>
</dbReference>
<evidence type="ECO:0000256" key="7">
    <source>
        <dbReference type="ARBA" id="ARBA00023170"/>
    </source>
</evidence>
<reference evidence="9 10" key="1">
    <citation type="submission" date="2019-01" db="EMBL/GenBank/DDBJ databases">
        <title>Sequencing of cultivated peanut Arachis hypogaea provides insights into genome evolution and oil improvement.</title>
        <authorList>
            <person name="Chen X."/>
        </authorList>
    </citation>
    <scope>NUCLEOTIDE SEQUENCE [LARGE SCALE GENOMIC DNA]</scope>
    <source>
        <strain evidence="10">cv. Fuhuasheng</strain>
        <tissue evidence="9">Leaves</tissue>
    </source>
</reference>
<dbReference type="Pfam" id="PF00360">
    <property type="entry name" value="PHY"/>
    <property type="match status" value="1"/>
</dbReference>
<dbReference type="InterPro" id="IPR013515">
    <property type="entry name" value="Phytochrome_cen-reg"/>
</dbReference>
<dbReference type="GO" id="GO:0006355">
    <property type="term" value="P:regulation of DNA-templated transcription"/>
    <property type="evidence" value="ECO:0007669"/>
    <property type="project" value="InterPro"/>
</dbReference>
<keyword evidence="4" id="KW-0157">Chromophore</keyword>
<evidence type="ECO:0000313" key="10">
    <source>
        <dbReference type="Proteomes" id="UP000289738"/>
    </source>
</evidence>
<dbReference type="InterPro" id="IPR043150">
    <property type="entry name" value="Phytochrome_PHY_sf"/>
</dbReference>
<comment type="caution">
    <text evidence="9">The sequence shown here is derived from an EMBL/GenBank/DDBJ whole genome shotgun (WGS) entry which is preliminary data.</text>
</comment>
<dbReference type="PROSITE" id="PS50046">
    <property type="entry name" value="PHYTOCHROME_2"/>
    <property type="match status" value="1"/>
</dbReference>
<keyword evidence="6" id="KW-0804">Transcription</keyword>
<dbReference type="SUPFAM" id="SSF55781">
    <property type="entry name" value="GAF domain-like"/>
    <property type="match status" value="1"/>
</dbReference>
<proteinExistence type="inferred from homology"/>
<dbReference type="PRINTS" id="PR01033">
    <property type="entry name" value="PHYTOCHROME"/>
</dbReference>
<evidence type="ECO:0000259" key="8">
    <source>
        <dbReference type="PROSITE" id="PS50046"/>
    </source>
</evidence>
<name>A0A445DSL8_ARAHY</name>
<evidence type="ECO:0000256" key="2">
    <source>
        <dbReference type="ARBA" id="ARBA00022543"/>
    </source>
</evidence>
<dbReference type="Proteomes" id="UP000289738">
    <property type="component" value="Chromosome A03"/>
</dbReference>
<evidence type="ECO:0000256" key="5">
    <source>
        <dbReference type="ARBA" id="ARBA00023015"/>
    </source>
</evidence>
<keyword evidence="3" id="KW-0716">Sensory transduction</keyword>
<organism evidence="9 10">
    <name type="scientific">Arachis hypogaea</name>
    <name type="common">Peanut</name>
    <dbReference type="NCBI Taxonomy" id="3818"/>
    <lineage>
        <taxon>Eukaryota</taxon>
        <taxon>Viridiplantae</taxon>
        <taxon>Streptophyta</taxon>
        <taxon>Embryophyta</taxon>
        <taxon>Tracheophyta</taxon>
        <taxon>Spermatophyta</taxon>
        <taxon>Magnoliopsida</taxon>
        <taxon>eudicotyledons</taxon>
        <taxon>Gunneridae</taxon>
        <taxon>Pentapetalae</taxon>
        <taxon>rosids</taxon>
        <taxon>fabids</taxon>
        <taxon>Fabales</taxon>
        <taxon>Fabaceae</taxon>
        <taxon>Papilionoideae</taxon>
        <taxon>50 kb inversion clade</taxon>
        <taxon>dalbergioids sensu lato</taxon>
        <taxon>Dalbergieae</taxon>
        <taxon>Pterocarpus clade</taxon>
        <taxon>Arachis</taxon>
    </lineage>
</organism>
<dbReference type="InterPro" id="IPR016132">
    <property type="entry name" value="Phyto_chromo_attachment"/>
</dbReference>
<keyword evidence="7" id="KW-0675">Receptor</keyword>
<comment type="similarity">
    <text evidence="1">Belongs to the phytochrome family.</text>
</comment>
<dbReference type="GO" id="GO:0009881">
    <property type="term" value="F:photoreceptor activity"/>
    <property type="evidence" value="ECO:0007669"/>
    <property type="project" value="UniProtKB-KW"/>
</dbReference>
<accession>A0A445DSL8</accession>
<feature type="domain" description="Phytochrome chromophore attachment site" evidence="8">
    <location>
        <begin position="1"/>
        <end position="47"/>
    </location>
</feature>
<evidence type="ECO:0000256" key="4">
    <source>
        <dbReference type="ARBA" id="ARBA00022991"/>
    </source>
</evidence>
<dbReference type="AlphaFoldDB" id="A0A445DSL8"/>
<evidence type="ECO:0000256" key="3">
    <source>
        <dbReference type="ARBA" id="ARBA00022606"/>
    </source>
</evidence>
<dbReference type="STRING" id="3818.A0A445DSL8"/>
<dbReference type="PANTHER" id="PTHR47876:SF3">
    <property type="entry name" value="PHYTOCHROME 1"/>
    <property type="match status" value="1"/>
</dbReference>
<evidence type="ECO:0000256" key="1">
    <source>
        <dbReference type="ARBA" id="ARBA00008235"/>
    </source>
</evidence>
<keyword evidence="5" id="KW-0805">Transcription regulation</keyword>
<dbReference type="GO" id="GO:0009584">
    <property type="term" value="P:detection of visible light"/>
    <property type="evidence" value="ECO:0007669"/>
    <property type="project" value="InterPro"/>
</dbReference>
<keyword evidence="10" id="KW-1185">Reference proteome</keyword>
<dbReference type="Gene3D" id="3.30.450.270">
    <property type="match status" value="1"/>
</dbReference>
<dbReference type="EMBL" id="SDMP01000003">
    <property type="protein sequence ID" value="RYR66180.1"/>
    <property type="molecule type" value="Genomic_DNA"/>
</dbReference>
<evidence type="ECO:0000313" key="9">
    <source>
        <dbReference type="EMBL" id="RYR66180.1"/>
    </source>
</evidence>
<gene>
    <name evidence="9" type="ORF">Ahy_A03g012145</name>
</gene>
<keyword evidence="2" id="KW-0600">Photoreceptor protein</keyword>
<dbReference type="PANTHER" id="PTHR47876">
    <property type="entry name" value="OS08G0260000 PROTEIN"/>
    <property type="match status" value="1"/>
</dbReference>